<dbReference type="Proteomes" id="UP000664417">
    <property type="component" value="Unassembled WGS sequence"/>
</dbReference>
<dbReference type="GO" id="GO:0008299">
    <property type="term" value="P:isoprenoid biosynthetic process"/>
    <property type="evidence" value="ECO:0007669"/>
    <property type="project" value="InterPro"/>
</dbReference>
<dbReference type="Gene3D" id="1.10.600.10">
    <property type="entry name" value="Farnesyl Diphosphate Synthase"/>
    <property type="match status" value="1"/>
</dbReference>
<dbReference type="CDD" id="cd00685">
    <property type="entry name" value="Trans_IPPS_HT"/>
    <property type="match status" value="1"/>
</dbReference>
<dbReference type="PROSITE" id="PS00444">
    <property type="entry name" value="POLYPRENYL_SYNTHASE_2"/>
    <property type="match status" value="1"/>
</dbReference>
<comment type="caution">
    <text evidence="7">The sequence shown here is derived from an EMBL/GenBank/DDBJ whole genome shotgun (WGS) entry which is preliminary data.</text>
</comment>
<evidence type="ECO:0000256" key="1">
    <source>
        <dbReference type="ARBA" id="ARBA00001946"/>
    </source>
</evidence>
<evidence type="ECO:0000313" key="8">
    <source>
        <dbReference type="Proteomes" id="UP000664417"/>
    </source>
</evidence>
<accession>A0A8J7U4M0</accession>
<keyword evidence="5" id="KW-0460">Magnesium</keyword>
<comment type="similarity">
    <text evidence="2 6">Belongs to the FPP/GGPP synthase family.</text>
</comment>
<dbReference type="GO" id="GO:0046872">
    <property type="term" value="F:metal ion binding"/>
    <property type="evidence" value="ECO:0007669"/>
    <property type="project" value="UniProtKB-KW"/>
</dbReference>
<evidence type="ECO:0000256" key="5">
    <source>
        <dbReference type="ARBA" id="ARBA00022842"/>
    </source>
</evidence>
<dbReference type="InterPro" id="IPR000092">
    <property type="entry name" value="Polyprenyl_synt"/>
</dbReference>
<dbReference type="SFLD" id="SFLDS00005">
    <property type="entry name" value="Isoprenoid_Synthase_Type_I"/>
    <property type="match status" value="1"/>
</dbReference>
<dbReference type="AlphaFoldDB" id="A0A8J7U4M0"/>
<dbReference type="InterPro" id="IPR033749">
    <property type="entry name" value="Polyprenyl_synt_CS"/>
</dbReference>
<gene>
    <name evidence="7" type="ORF">J3U88_08235</name>
</gene>
<dbReference type="Pfam" id="PF00348">
    <property type="entry name" value="polyprenyl_synt"/>
    <property type="match status" value="1"/>
</dbReference>
<dbReference type="InterPro" id="IPR008949">
    <property type="entry name" value="Isoprenoid_synthase_dom_sf"/>
</dbReference>
<dbReference type="RefSeq" id="WP_207858210.1">
    <property type="nucleotide sequence ID" value="NZ_JAFREP010000005.1"/>
</dbReference>
<name>A0A8J7U4M0_9BACT</name>
<comment type="cofactor">
    <cofactor evidence="1">
        <name>Mg(2+)</name>
        <dbReference type="ChEBI" id="CHEBI:18420"/>
    </cofactor>
</comment>
<evidence type="ECO:0000256" key="3">
    <source>
        <dbReference type="ARBA" id="ARBA00022679"/>
    </source>
</evidence>
<sequence length="322" mass="36755">MNGSHIAELVAPEMEGLDREMTRILGTDHPFLAELNERIMASPGKRLRPKLLVLCCKMLNYAGDDAPLFGAVFELIHTATLIHDDIIDEAQTRRGRNTLNHVMDNTITVLYGDLLYTKAHSTAIETGRLDVLHTITWVSERMIEGELLQYKINYDSTISEDTYFDVLKRKTAYLFAGTTKAAGMIAERTPEETEKLFEYGFNLGVSFQLIDDLLDYTGSEDVLGKPVLQDLREGKVTLPLIRMLAEDDGTIRDQIHQFWEEKEETLPPELVTRIQESDHLKQSWELARDYAEKAVTALQGFEPNPIWHILTTMPLQLLQRHK</sequence>
<dbReference type="PANTHER" id="PTHR12001:SF69">
    <property type="entry name" value="ALL TRANS-POLYPRENYL-DIPHOSPHATE SYNTHASE PDSS1"/>
    <property type="match status" value="1"/>
</dbReference>
<keyword evidence="8" id="KW-1185">Reference proteome</keyword>
<dbReference type="EMBL" id="JAFREP010000005">
    <property type="protein sequence ID" value="MBO1318441.1"/>
    <property type="molecule type" value="Genomic_DNA"/>
</dbReference>
<dbReference type="SUPFAM" id="SSF48576">
    <property type="entry name" value="Terpenoid synthases"/>
    <property type="match status" value="1"/>
</dbReference>
<protein>
    <submittedName>
        <fullName evidence="7">Polyprenyl synthetase family protein</fullName>
    </submittedName>
</protein>
<evidence type="ECO:0000256" key="4">
    <source>
        <dbReference type="ARBA" id="ARBA00022723"/>
    </source>
</evidence>
<evidence type="ECO:0000256" key="2">
    <source>
        <dbReference type="ARBA" id="ARBA00006706"/>
    </source>
</evidence>
<reference evidence="7" key="1">
    <citation type="submission" date="2021-03" db="EMBL/GenBank/DDBJ databases">
        <authorList>
            <person name="Wang G."/>
        </authorList>
    </citation>
    <scope>NUCLEOTIDE SEQUENCE</scope>
    <source>
        <strain evidence="7">KCTC 12899</strain>
    </source>
</reference>
<evidence type="ECO:0000256" key="6">
    <source>
        <dbReference type="RuleBase" id="RU004466"/>
    </source>
</evidence>
<proteinExistence type="inferred from homology"/>
<keyword evidence="3 6" id="KW-0808">Transferase</keyword>
<keyword evidence="4" id="KW-0479">Metal-binding</keyword>
<dbReference type="GO" id="GO:0004659">
    <property type="term" value="F:prenyltransferase activity"/>
    <property type="evidence" value="ECO:0007669"/>
    <property type="project" value="InterPro"/>
</dbReference>
<organism evidence="7 8">
    <name type="scientific">Acanthopleuribacter pedis</name>
    <dbReference type="NCBI Taxonomy" id="442870"/>
    <lineage>
        <taxon>Bacteria</taxon>
        <taxon>Pseudomonadati</taxon>
        <taxon>Acidobacteriota</taxon>
        <taxon>Holophagae</taxon>
        <taxon>Acanthopleuribacterales</taxon>
        <taxon>Acanthopleuribacteraceae</taxon>
        <taxon>Acanthopleuribacter</taxon>
    </lineage>
</organism>
<dbReference type="PANTHER" id="PTHR12001">
    <property type="entry name" value="GERANYLGERANYL PYROPHOSPHATE SYNTHASE"/>
    <property type="match status" value="1"/>
</dbReference>
<dbReference type="PROSITE" id="PS00723">
    <property type="entry name" value="POLYPRENYL_SYNTHASE_1"/>
    <property type="match status" value="1"/>
</dbReference>
<evidence type="ECO:0000313" key="7">
    <source>
        <dbReference type="EMBL" id="MBO1318441.1"/>
    </source>
</evidence>